<keyword evidence="2" id="KW-1185">Reference proteome</keyword>
<gene>
    <name evidence="1" type="ORF">RPERSI_LOCUS17614</name>
</gene>
<evidence type="ECO:0000313" key="2">
    <source>
        <dbReference type="Proteomes" id="UP000789920"/>
    </source>
</evidence>
<protein>
    <submittedName>
        <fullName evidence="1">14880_t:CDS:1</fullName>
    </submittedName>
</protein>
<evidence type="ECO:0000313" key="1">
    <source>
        <dbReference type="EMBL" id="CAG8781193.1"/>
    </source>
</evidence>
<proteinExistence type="predicted"/>
<feature type="non-terminal residue" evidence="1">
    <location>
        <position position="1"/>
    </location>
</feature>
<organism evidence="1 2">
    <name type="scientific">Racocetra persica</name>
    <dbReference type="NCBI Taxonomy" id="160502"/>
    <lineage>
        <taxon>Eukaryota</taxon>
        <taxon>Fungi</taxon>
        <taxon>Fungi incertae sedis</taxon>
        <taxon>Mucoromycota</taxon>
        <taxon>Glomeromycotina</taxon>
        <taxon>Glomeromycetes</taxon>
        <taxon>Diversisporales</taxon>
        <taxon>Gigasporaceae</taxon>
        <taxon>Racocetra</taxon>
    </lineage>
</organism>
<comment type="caution">
    <text evidence="1">The sequence shown here is derived from an EMBL/GenBank/DDBJ whole genome shotgun (WGS) entry which is preliminary data.</text>
</comment>
<sequence length="40" mass="4498">NTCEKDLLFYSYTTMISKINDDDSSKISAQSGHQISKNTL</sequence>
<reference evidence="1" key="1">
    <citation type="submission" date="2021-06" db="EMBL/GenBank/DDBJ databases">
        <authorList>
            <person name="Kallberg Y."/>
            <person name="Tangrot J."/>
            <person name="Rosling A."/>
        </authorList>
    </citation>
    <scope>NUCLEOTIDE SEQUENCE</scope>
    <source>
        <strain evidence="1">MA461A</strain>
    </source>
</reference>
<accession>A0ACA9R7Z2</accession>
<dbReference type="EMBL" id="CAJVQC010045364">
    <property type="protein sequence ID" value="CAG8781193.1"/>
    <property type="molecule type" value="Genomic_DNA"/>
</dbReference>
<dbReference type="Proteomes" id="UP000789920">
    <property type="component" value="Unassembled WGS sequence"/>
</dbReference>
<name>A0ACA9R7Z2_9GLOM</name>